<evidence type="ECO:0000313" key="2">
    <source>
        <dbReference type="Proteomes" id="UP000034588"/>
    </source>
</evidence>
<reference evidence="1 2" key="1">
    <citation type="journal article" date="2015" name="Nature">
        <title>rRNA introns, odd ribosomes, and small enigmatic genomes across a large radiation of phyla.</title>
        <authorList>
            <person name="Brown C.T."/>
            <person name="Hug L.A."/>
            <person name="Thomas B.C."/>
            <person name="Sharon I."/>
            <person name="Castelle C.J."/>
            <person name="Singh A."/>
            <person name="Wilkins M.J."/>
            <person name="Williams K.H."/>
            <person name="Banfield J.F."/>
        </authorList>
    </citation>
    <scope>NUCLEOTIDE SEQUENCE [LARGE SCALE GENOMIC DNA]</scope>
</reference>
<evidence type="ECO:0000313" key="1">
    <source>
        <dbReference type="EMBL" id="KKW09644.1"/>
    </source>
</evidence>
<protein>
    <submittedName>
        <fullName evidence="1">Uncharacterized protein</fullName>
    </submittedName>
</protein>
<proteinExistence type="predicted"/>
<gene>
    <name evidence="1" type="ORF">UY48_C0056G0004</name>
</gene>
<organism evidence="1 2">
    <name type="scientific">Candidatus Gottesmanbacteria bacterium GW2011_GWB1_49_7</name>
    <dbReference type="NCBI Taxonomy" id="1618448"/>
    <lineage>
        <taxon>Bacteria</taxon>
        <taxon>Candidatus Gottesmaniibacteriota</taxon>
    </lineage>
</organism>
<accession>A0A0G1YTG9</accession>
<dbReference type="Proteomes" id="UP000034588">
    <property type="component" value="Unassembled WGS sequence"/>
</dbReference>
<dbReference type="EMBL" id="LCQD01000056">
    <property type="protein sequence ID" value="KKW09644.1"/>
    <property type="molecule type" value="Genomic_DNA"/>
</dbReference>
<dbReference type="AlphaFoldDB" id="A0A0G1YTG9"/>
<comment type="caution">
    <text evidence="1">The sequence shown here is derived from an EMBL/GenBank/DDBJ whole genome shotgun (WGS) entry which is preliminary data.</text>
</comment>
<sequence length="149" mass="17126">MYSSWRWQKEFIDHKMYATLPLVPTGTYVMYPLKDMVAAMIFVQDHTKRTDVILSETTAGNYLPVYSGNSVYVGHANTIATEQKEQIVKEFFSGRMGVGGARTFLAQNNLHYVFFGPQEREGGGVTDLSTVYPFLREIYRNTMIRVYAW</sequence>
<name>A0A0G1YTG9_9BACT</name>